<dbReference type="Proteomes" id="UP001152797">
    <property type="component" value="Unassembled WGS sequence"/>
</dbReference>
<dbReference type="EMBL" id="CAMXCT010002591">
    <property type="protein sequence ID" value="CAI3999160.1"/>
    <property type="molecule type" value="Genomic_DNA"/>
</dbReference>
<reference evidence="2" key="1">
    <citation type="submission" date="2022-10" db="EMBL/GenBank/DDBJ databases">
        <authorList>
            <person name="Chen Y."/>
            <person name="Dougan E. K."/>
            <person name="Chan C."/>
            <person name="Rhodes N."/>
            <person name="Thang M."/>
        </authorList>
    </citation>
    <scope>NUCLEOTIDE SEQUENCE</scope>
</reference>
<name>A0A9P1CXB1_9DINO</name>
<evidence type="ECO:0000313" key="4">
    <source>
        <dbReference type="Proteomes" id="UP001152797"/>
    </source>
</evidence>
<proteinExistence type="predicted"/>
<keyword evidence="4" id="KW-1185">Reference proteome</keyword>
<feature type="compositionally biased region" description="Basic and acidic residues" evidence="1">
    <location>
        <begin position="371"/>
        <end position="384"/>
    </location>
</feature>
<gene>
    <name evidence="2" type="ORF">C1SCF055_LOCUS25401</name>
</gene>
<evidence type="ECO:0000256" key="1">
    <source>
        <dbReference type="SAM" id="MobiDB-lite"/>
    </source>
</evidence>
<protein>
    <submittedName>
        <fullName evidence="2">Uncharacterized protein</fullName>
    </submittedName>
</protein>
<accession>A0A9P1CXB1</accession>
<evidence type="ECO:0000313" key="2">
    <source>
        <dbReference type="EMBL" id="CAI3999160.1"/>
    </source>
</evidence>
<dbReference type="EMBL" id="CAMXCT020002591">
    <property type="protein sequence ID" value="CAL1152535.1"/>
    <property type="molecule type" value="Genomic_DNA"/>
</dbReference>
<evidence type="ECO:0000313" key="3">
    <source>
        <dbReference type="EMBL" id="CAL1152535.1"/>
    </source>
</evidence>
<feature type="region of interest" description="Disordered" evidence="1">
    <location>
        <begin position="39"/>
        <end position="88"/>
    </location>
</feature>
<feature type="region of interest" description="Disordered" evidence="1">
    <location>
        <begin position="371"/>
        <end position="390"/>
    </location>
</feature>
<sequence>MPSRHRKTKKHSEKNAGATLCPWLPLMLASAMCFSPLTMSDKPKNKQKIKNRSKQDLPITGESGHEAVPGQVQPESEPAEQTFFQPDVPLPDKSVDKTVMRIEAKFKQSSAGVSLADFHHDRPAGRCKCVGHFAQVQQYIRDFLAFDASSNGGASSEWARLLAAAYPGLSQCTLESMLFWIVERAITAMEEGSAHLDFVEYACGRGNLSKALLRKNFAGVGLDILWSACHDCLQPAGLLLWLECLQALRPNSLVWFGTKCSSWVSLCVSCSRRSAENMYHGDCDRPFVVEGNRLMMVTSLLYFLASCLGHFTTLEQPQSSTMVKNPWLQNVLVWVQAQKFTTYMGAFGASTCKPVQLWSTRSLDALLRDKPSNSDESLASRDENGGYSGVQPALQESEVYPELFGVAVSNCFVQKRA</sequence>
<organism evidence="2">
    <name type="scientific">Cladocopium goreaui</name>
    <dbReference type="NCBI Taxonomy" id="2562237"/>
    <lineage>
        <taxon>Eukaryota</taxon>
        <taxon>Sar</taxon>
        <taxon>Alveolata</taxon>
        <taxon>Dinophyceae</taxon>
        <taxon>Suessiales</taxon>
        <taxon>Symbiodiniaceae</taxon>
        <taxon>Cladocopium</taxon>
    </lineage>
</organism>
<dbReference type="AlphaFoldDB" id="A0A9P1CXB1"/>
<comment type="caution">
    <text evidence="2">The sequence shown here is derived from an EMBL/GenBank/DDBJ whole genome shotgun (WGS) entry which is preliminary data.</text>
</comment>
<dbReference type="EMBL" id="CAMXCT030002591">
    <property type="protein sequence ID" value="CAL4786472.1"/>
    <property type="molecule type" value="Genomic_DNA"/>
</dbReference>
<reference evidence="3" key="2">
    <citation type="submission" date="2024-04" db="EMBL/GenBank/DDBJ databases">
        <authorList>
            <person name="Chen Y."/>
            <person name="Shah S."/>
            <person name="Dougan E. K."/>
            <person name="Thang M."/>
            <person name="Chan C."/>
        </authorList>
    </citation>
    <scope>NUCLEOTIDE SEQUENCE [LARGE SCALE GENOMIC DNA]</scope>
</reference>